<keyword evidence="1" id="KW-0645">Protease</keyword>
<dbReference type="KEGG" id="pbf:CFX0092_A3372"/>
<dbReference type="AlphaFoldDB" id="A0A160T8I3"/>
<name>A0A160T8I3_9CHLR</name>
<evidence type="ECO:0000313" key="3">
    <source>
        <dbReference type="EMBL" id="CUS05250.2"/>
    </source>
</evidence>
<dbReference type="GO" id="GO:0008237">
    <property type="term" value="F:metallopeptidase activity"/>
    <property type="evidence" value="ECO:0007669"/>
    <property type="project" value="UniProtKB-KW"/>
</dbReference>
<evidence type="ECO:0000256" key="1">
    <source>
        <dbReference type="ARBA" id="ARBA00023049"/>
    </source>
</evidence>
<accession>A0A160T8I3</accession>
<dbReference type="SUPFAM" id="SSF102712">
    <property type="entry name" value="JAB1/MPN domain"/>
    <property type="match status" value="1"/>
</dbReference>
<dbReference type="EMBL" id="LN890655">
    <property type="protein sequence ID" value="CUS05250.2"/>
    <property type="molecule type" value="Genomic_DNA"/>
</dbReference>
<dbReference type="InterPro" id="IPR037518">
    <property type="entry name" value="MPN"/>
</dbReference>
<dbReference type="PROSITE" id="PS50249">
    <property type="entry name" value="MPN"/>
    <property type="match status" value="1"/>
</dbReference>
<dbReference type="Proteomes" id="UP000215027">
    <property type="component" value="Chromosome I"/>
</dbReference>
<gene>
    <name evidence="3" type="ORF">CFX0092_A3372</name>
</gene>
<dbReference type="Gene3D" id="3.40.140.10">
    <property type="entry name" value="Cytidine Deaminase, domain 2"/>
    <property type="match status" value="1"/>
</dbReference>
<dbReference type="RefSeq" id="WP_157913232.1">
    <property type="nucleotide sequence ID" value="NZ_LN890655.1"/>
</dbReference>
<protein>
    <recommendedName>
        <fullName evidence="2">MPN domain-containing protein</fullName>
    </recommendedName>
</protein>
<keyword evidence="1" id="KW-0482">Metalloprotease</keyword>
<dbReference type="Pfam" id="PF01398">
    <property type="entry name" value="JAB"/>
    <property type="match status" value="1"/>
</dbReference>
<feature type="domain" description="MPN" evidence="2">
    <location>
        <begin position="197"/>
        <end position="335"/>
    </location>
</feature>
<proteinExistence type="predicted"/>
<sequence>MTESTTTYVAQISLSLPGKPDTATAIVTLAPADQLTVGQTAKPLSDCTLAELAAYGRTLEAEVWDTYEAISLLELRDAAEIGIRVMALDKAGQAVDEVEDWANHLIILDSAAAPQPSPVMAEQSVAAEAIPDAPAEPAPEPAAPVPTEPAAEPVTITPEIAPEAPADRPTIIPSEARVRVAGDRLPLSESGGAAVDILLDESALRAMQAHALSSLDREVAGVMIGRRPEKQPDGRYIVHVIDSIVAKHTVMHGASVTYTPESWRYMNDTLWERYPDESAVMVGWYHTHPGFGIFLSGMDLFIHQNFFTQIWHVAYVLDPRARTSGFFCWNRQKTKVNRYDFQWPDWAGGSW</sequence>
<dbReference type="InterPro" id="IPR000555">
    <property type="entry name" value="JAMM/MPN+_dom"/>
</dbReference>
<dbReference type="OrthoDB" id="3292458at2"/>
<reference evidence="3" key="1">
    <citation type="submission" date="2016-01" db="EMBL/GenBank/DDBJ databases">
        <authorList>
            <person name="Mcilroy J.S."/>
            <person name="Karst M S."/>
            <person name="Albertsen M."/>
        </authorList>
    </citation>
    <scope>NUCLEOTIDE SEQUENCE</scope>
    <source>
        <strain evidence="3">Cfx-K</strain>
    </source>
</reference>
<organism evidence="3 4">
    <name type="scientific">Candidatus Promineifilum breve</name>
    <dbReference type="NCBI Taxonomy" id="1806508"/>
    <lineage>
        <taxon>Bacteria</taxon>
        <taxon>Bacillati</taxon>
        <taxon>Chloroflexota</taxon>
        <taxon>Ardenticatenia</taxon>
        <taxon>Candidatus Promineifilales</taxon>
        <taxon>Candidatus Promineifilaceae</taxon>
        <taxon>Candidatus Promineifilum</taxon>
    </lineage>
</organism>
<keyword evidence="1" id="KW-0378">Hydrolase</keyword>
<evidence type="ECO:0000313" key="4">
    <source>
        <dbReference type="Proteomes" id="UP000215027"/>
    </source>
</evidence>
<keyword evidence="4" id="KW-1185">Reference proteome</keyword>
<evidence type="ECO:0000259" key="2">
    <source>
        <dbReference type="PROSITE" id="PS50249"/>
    </source>
</evidence>